<keyword evidence="4" id="KW-0245">EGF-like domain</keyword>
<evidence type="ECO:0000256" key="12">
    <source>
        <dbReference type="ARBA" id="ARBA00023136"/>
    </source>
</evidence>
<keyword evidence="11 19" id="KW-1133">Transmembrane helix</keyword>
<dbReference type="GO" id="GO:0005524">
    <property type="term" value="F:ATP binding"/>
    <property type="evidence" value="ECO:0007669"/>
    <property type="project" value="UniProtKB-UniRule"/>
</dbReference>
<proteinExistence type="predicted"/>
<keyword evidence="5" id="KW-0808">Transferase</keyword>
<dbReference type="EMBL" id="OIVN01002357">
    <property type="protein sequence ID" value="SPD02943.1"/>
    <property type="molecule type" value="Genomic_DNA"/>
</dbReference>
<sequence>MDISIFFLLLCLLQTFPLSSSNTFDTLRGTSLSVEKPSERLVSTNGEFLAGFFPVGDNAFCFSIWLNKSSVPTVVWMANRDEPVDGRGSTLSLLNEGKLILTNSLGYTIWTTKAAGLTSLGATNLQLQLLNTGNLVLHNSTGFVIWQSFDSPIDTLLPQQALTMISSPTMSSLYWPDPWLTDPGQAGRRLTLDPDGNLRSYSLQEMNGRWDWVVTYQAFSQPCRIHGICGPNSLCSYDHVSGRKCSCLQGFKMKDHTDWSYGCEPEFSISCNNTDESSFVQLAHVEYYGSDIEFHENATFQFCRDECLKRCDCNGFQYKFNAPSGYSNCYPKFLLLSGHHSPNFEGDFYLRLPKASPFNNKTPDEEKSWECSANISKQQRRTYENKTTQIQLHKDTSSQIDLSDSAFDELRKATRGFKEVIGQGAGGTVYKGVLPDQRVAAIKRLNEANQGEAEFLAEVNTIGMLNHMYLIEMWGYCAEGKHKLLVYEYMEHGSLAENLSSNALDWKKRFEIAVGTAKGLAYLHEECLEWVLHCDELEAYMAPEWVYNLPITSKVDVYSYGIVLLEMSILTLEQLQGSHGLKTFIDPMMAGKYDKAKMELLVKVALQCVAEDKNERPTMNPRGTSLSVEKPSERLVSTNGEFLAGFFPVGDNAFCFSIWLNKSSVPTVVWMANRDEPVDGRGSTLSLLNEGKLILTNSLGYTIWTTKAAGLTSLQATNLQLQLLNTGNLVLHNSTGPTMSSLYWPDPWLTDPGQAGRSMYNTSRRALLDDLGNFESSDHFQFNATDYGVVLHRRLTLDPDGNLRSYSLQEMNGRWDWVVTYQAFSQPCRIHGICGPNSLCSYDHVSGRKCSCLQGFKMKDHTDWSYGCEPEFSISCNNTDESSFVQLAHVEYYGSDIEFHENATFQFCRDECPKELRRTYENKTVKLLLWFAIAVGGVEVTCILLVWFFLLRTSKHPDSDPTSQGYLLTNRFKRFSFDELRKATRGFKEVIGRGAGGTVYKGVLPDQRVAAIKQLNVANQGEAEFLAEVNTIGMLNHMYLIEMWGYCAEGKHKLLVYEYMEHGSLAENLSANALDWKKRFEIAVGTAKGLAYLHEECLEWVLHCDVKPQNILLDSNYQPKVADFGLSKLVSRSMSDHSSFSRMRGTRGYMAPEWVYNLPITSKVDVYSYGIVLLEMVTGKSPNNMNTSDSGETREHKRLVTLVREHINIGTTTSKPWIEEFIDPMMAGKYDKAKMELLVKVALQCVAEDKNERPTMNQVVEMLIGHED</sequence>
<gene>
    <name evidence="24" type="ORF">FSB_LOCUS30825</name>
</gene>
<dbReference type="GO" id="GO:0048544">
    <property type="term" value="P:recognition of pollen"/>
    <property type="evidence" value="ECO:0007669"/>
    <property type="project" value="InterPro"/>
</dbReference>
<evidence type="ECO:0000256" key="2">
    <source>
        <dbReference type="ARBA" id="ARBA00012513"/>
    </source>
</evidence>
<evidence type="ECO:0000256" key="10">
    <source>
        <dbReference type="ARBA" id="ARBA00022840"/>
    </source>
</evidence>
<dbReference type="SMART" id="SM00220">
    <property type="entry name" value="S_TKc"/>
    <property type="match status" value="1"/>
</dbReference>
<keyword evidence="15" id="KW-0325">Glycoprotein</keyword>
<dbReference type="InterPro" id="IPR000742">
    <property type="entry name" value="EGF"/>
</dbReference>
<dbReference type="EC" id="2.7.11.1" evidence="2"/>
<evidence type="ECO:0000256" key="13">
    <source>
        <dbReference type="ARBA" id="ARBA00023157"/>
    </source>
</evidence>
<dbReference type="PROSITE" id="PS50927">
    <property type="entry name" value="BULB_LECTIN"/>
    <property type="match status" value="2"/>
</dbReference>
<evidence type="ECO:0000259" key="21">
    <source>
        <dbReference type="PROSITE" id="PS50011"/>
    </source>
</evidence>
<dbReference type="Gene3D" id="2.90.10.10">
    <property type="entry name" value="Bulb-type lectin domain"/>
    <property type="match status" value="2"/>
</dbReference>
<feature type="signal peptide" evidence="20">
    <location>
        <begin position="1"/>
        <end position="21"/>
    </location>
</feature>
<dbReference type="SMART" id="SM00108">
    <property type="entry name" value="B_lectin"/>
    <property type="match status" value="2"/>
</dbReference>
<dbReference type="SMART" id="SM00181">
    <property type="entry name" value="EGF"/>
    <property type="match status" value="2"/>
</dbReference>
<dbReference type="SUPFAM" id="SSF56112">
    <property type="entry name" value="Protein kinase-like (PK-like)"/>
    <property type="match status" value="2"/>
</dbReference>
<dbReference type="InterPro" id="IPR003609">
    <property type="entry name" value="Pan_app"/>
</dbReference>
<dbReference type="GO" id="GO:0004674">
    <property type="term" value="F:protein serine/threonine kinase activity"/>
    <property type="evidence" value="ECO:0007669"/>
    <property type="project" value="UniProtKB-KW"/>
</dbReference>
<evidence type="ECO:0000256" key="8">
    <source>
        <dbReference type="ARBA" id="ARBA00022741"/>
    </source>
</evidence>
<evidence type="ECO:0000256" key="4">
    <source>
        <dbReference type="ARBA" id="ARBA00022536"/>
    </source>
</evidence>
<comment type="catalytic activity">
    <reaction evidence="17">
        <text>L-seryl-[protein] + ATP = O-phospho-L-seryl-[protein] + ADP + H(+)</text>
        <dbReference type="Rhea" id="RHEA:17989"/>
        <dbReference type="Rhea" id="RHEA-COMP:9863"/>
        <dbReference type="Rhea" id="RHEA-COMP:11604"/>
        <dbReference type="ChEBI" id="CHEBI:15378"/>
        <dbReference type="ChEBI" id="CHEBI:29999"/>
        <dbReference type="ChEBI" id="CHEBI:30616"/>
        <dbReference type="ChEBI" id="CHEBI:83421"/>
        <dbReference type="ChEBI" id="CHEBI:456216"/>
        <dbReference type="EC" id="2.7.11.1"/>
    </reaction>
</comment>
<keyword evidence="3" id="KW-0723">Serine/threonine-protein kinase</keyword>
<dbReference type="InterPro" id="IPR036426">
    <property type="entry name" value="Bulb-type_lectin_dom_sf"/>
</dbReference>
<feature type="domain" description="Bulb-type lectin" evidence="22">
    <location>
        <begin position="620"/>
        <end position="744"/>
    </location>
</feature>
<feature type="domain" description="Apple" evidence="23">
    <location>
        <begin position="271"/>
        <end position="353"/>
    </location>
</feature>
<keyword evidence="7 20" id="KW-0732">Signal</keyword>
<feature type="binding site" evidence="18">
    <location>
        <position position="1013"/>
    </location>
    <ligand>
        <name>ATP</name>
        <dbReference type="ChEBI" id="CHEBI:30616"/>
    </ligand>
</feature>
<feature type="domain" description="Protein kinase" evidence="21">
    <location>
        <begin position="415"/>
        <end position="749"/>
    </location>
</feature>
<keyword evidence="13" id="KW-1015">Disulfide bond</keyword>
<dbReference type="PROSITE" id="PS00108">
    <property type="entry name" value="PROTEIN_KINASE_ST"/>
    <property type="match status" value="1"/>
</dbReference>
<dbReference type="PROSITE" id="PS50011">
    <property type="entry name" value="PROTEIN_KINASE_DOM"/>
    <property type="match status" value="2"/>
</dbReference>
<dbReference type="InterPro" id="IPR017441">
    <property type="entry name" value="Protein_kinase_ATP_BS"/>
</dbReference>
<dbReference type="AlphaFoldDB" id="A0A2N9GTW2"/>
<dbReference type="InterPro" id="IPR008271">
    <property type="entry name" value="Ser/Thr_kinase_AS"/>
</dbReference>
<comment type="subcellular location">
    <subcellularLocation>
        <location evidence="1">Membrane</location>
        <topology evidence="1">Single-pass type I membrane protein</topology>
    </subcellularLocation>
</comment>
<keyword evidence="10 18" id="KW-0067">ATP-binding</keyword>
<dbReference type="GO" id="GO:0016020">
    <property type="term" value="C:membrane"/>
    <property type="evidence" value="ECO:0007669"/>
    <property type="project" value="UniProtKB-SubCell"/>
</dbReference>
<keyword evidence="14" id="KW-0675">Receptor</keyword>
<dbReference type="Pfam" id="PF01453">
    <property type="entry name" value="B_lectin"/>
    <property type="match status" value="2"/>
</dbReference>
<evidence type="ECO:0000256" key="14">
    <source>
        <dbReference type="ARBA" id="ARBA00023170"/>
    </source>
</evidence>
<feature type="domain" description="Protein kinase" evidence="21">
    <location>
        <begin position="985"/>
        <end position="1268"/>
    </location>
</feature>
<keyword evidence="8 18" id="KW-0547">Nucleotide-binding</keyword>
<evidence type="ECO:0000256" key="3">
    <source>
        <dbReference type="ARBA" id="ARBA00022527"/>
    </source>
</evidence>
<dbReference type="PANTHER" id="PTHR47974:SF3">
    <property type="entry name" value="RECEPTOR-LIKE SERINE_THREONINE-PROTEIN KINASE"/>
    <property type="match status" value="1"/>
</dbReference>
<evidence type="ECO:0000256" key="5">
    <source>
        <dbReference type="ARBA" id="ARBA00022679"/>
    </source>
</evidence>
<protein>
    <recommendedName>
        <fullName evidence="2">non-specific serine/threonine protein kinase</fullName>
        <ecNumber evidence="2">2.7.11.1</ecNumber>
    </recommendedName>
</protein>
<dbReference type="PROSITE" id="PS00107">
    <property type="entry name" value="PROTEIN_KINASE_ATP"/>
    <property type="match status" value="2"/>
</dbReference>
<organism evidence="24">
    <name type="scientific">Fagus sylvatica</name>
    <name type="common">Beechnut</name>
    <dbReference type="NCBI Taxonomy" id="28930"/>
    <lineage>
        <taxon>Eukaryota</taxon>
        <taxon>Viridiplantae</taxon>
        <taxon>Streptophyta</taxon>
        <taxon>Embryophyta</taxon>
        <taxon>Tracheophyta</taxon>
        <taxon>Spermatophyta</taxon>
        <taxon>Magnoliopsida</taxon>
        <taxon>eudicotyledons</taxon>
        <taxon>Gunneridae</taxon>
        <taxon>Pentapetalae</taxon>
        <taxon>rosids</taxon>
        <taxon>fabids</taxon>
        <taxon>Fagales</taxon>
        <taxon>Fagaceae</taxon>
        <taxon>Fagus</taxon>
    </lineage>
</organism>
<accession>A0A2N9GTW2</accession>
<dbReference type="InterPro" id="IPR000719">
    <property type="entry name" value="Prot_kinase_dom"/>
</dbReference>
<evidence type="ECO:0000313" key="24">
    <source>
        <dbReference type="EMBL" id="SPD02943.1"/>
    </source>
</evidence>
<evidence type="ECO:0000256" key="20">
    <source>
        <dbReference type="SAM" id="SignalP"/>
    </source>
</evidence>
<dbReference type="CDD" id="cd01098">
    <property type="entry name" value="PAN_AP_plant"/>
    <property type="match status" value="1"/>
</dbReference>
<dbReference type="Pfam" id="PF07714">
    <property type="entry name" value="PK_Tyr_Ser-Thr"/>
    <property type="match status" value="2"/>
</dbReference>
<dbReference type="CDD" id="cd14066">
    <property type="entry name" value="STKc_IRAK"/>
    <property type="match status" value="1"/>
</dbReference>
<dbReference type="SUPFAM" id="SSF51110">
    <property type="entry name" value="alpha-D-mannose-specific plant lectins"/>
    <property type="match status" value="2"/>
</dbReference>
<keyword evidence="12 19" id="KW-0472">Membrane</keyword>
<dbReference type="Gene3D" id="3.30.200.20">
    <property type="entry name" value="Phosphorylase Kinase, domain 1"/>
    <property type="match status" value="2"/>
</dbReference>
<dbReference type="Gene3D" id="1.10.510.10">
    <property type="entry name" value="Transferase(Phosphotransferase) domain 1"/>
    <property type="match status" value="3"/>
</dbReference>
<feature type="binding site" evidence="18">
    <location>
        <position position="443"/>
    </location>
    <ligand>
        <name>ATP</name>
        <dbReference type="ChEBI" id="CHEBI:30616"/>
    </ligand>
</feature>
<comment type="catalytic activity">
    <reaction evidence="16">
        <text>L-threonyl-[protein] + ATP = O-phospho-L-threonyl-[protein] + ADP + H(+)</text>
        <dbReference type="Rhea" id="RHEA:46608"/>
        <dbReference type="Rhea" id="RHEA-COMP:11060"/>
        <dbReference type="Rhea" id="RHEA-COMP:11605"/>
        <dbReference type="ChEBI" id="CHEBI:15378"/>
        <dbReference type="ChEBI" id="CHEBI:30013"/>
        <dbReference type="ChEBI" id="CHEBI:30616"/>
        <dbReference type="ChEBI" id="CHEBI:61977"/>
        <dbReference type="ChEBI" id="CHEBI:456216"/>
        <dbReference type="EC" id="2.7.11.1"/>
    </reaction>
</comment>
<dbReference type="Pfam" id="PF00954">
    <property type="entry name" value="S_locus_glycop"/>
    <property type="match status" value="2"/>
</dbReference>
<evidence type="ECO:0000256" key="19">
    <source>
        <dbReference type="SAM" id="Phobius"/>
    </source>
</evidence>
<keyword evidence="9" id="KW-0418">Kinase</keyword>
<evidence type="ECO:0000256" key="7">
    <source>
        <dbReference type="ARBA" id="ARBA00022729"/>
    </source>
</evidence>
<feature type="transmembrane region" description="Helical" evidence="19">
    <location>
        <begin position="927"/>
        <end position="950"/>
    </location>
</feature>
<dbReference type="FunFam" id="1.10.510.10:FF:000302">
    <property type="entry name" value="Serine/threonine-protein kinase"/>
    <property type="match status" value="1"/>
</dbReference>
<reference evidence="24" key="1">
    <citation type="submission" date="2018-02" db="EMBL/GenBank/DDBJ databases">
        <authorList>
            <person name="Cohen D.B."/>
            <person name="Kent A.D."/>
        </authorList>
    </citation>
    <scope>NUCLEOTIDE SEQUENCE</scope>
</reference>
<dbReference type="Pfam" id="PF00069">
    <property type="entry name" value="Pkinase"/>
    <property type="match status" value="1"/>
</dbReference>
<dbReference type="CDD" id="cd00028">
    <property type="entry name" value="B_lectin"/>
    <property type="match status" value="2"/>
</dbReference>
<evidence type="ECO:0000256" key="11">
    <source>
        <dbReference type="ARBA" id="ARBA00022989"/>
    </source>
</evidence>
<evidence type="ECO:0000256" key="6">
    <source>
        <dbReference type="ARBA" id="ARBA00022692"/>
    </source>
</evidence>
<evidence type="ECO:0000256" key="9">
    <source>
        <dbReference type="ARBA" id="ARBA00022777"/>
    </source>
</evidence>
<dbReference type="InterPro" id="IPR001480">
    <property type="entry name" value="Bulb-type_lectin_dom"/>
</dbReference>
<dbReference type="InterPro" id="IPR001245">
    <property type="entry name" value="Ser-Thr/Tyr_kinase_cat_dom"/>
</dbReference>
<dbReference type="InterPro" id="IPR000858">
    <property type="entry name" value="S_locus_glycoprot_dom"/>
</dbReference>
<dbReference type="InterPro" id="IPR011009">
    <property type="entry name" value="Kinase-like_dom_sf"/>
</dbReference>
<feature type="domain" description="Bulb-type lectin" evidence="22">
    <location>
        <begin position="26"/>
        <end position="150"/>
    </location>
</feature>
<evidence type="ECO:0000256" key="15">
    <source>
        <dbReference type="ARBA" id="ARBA00023180"/>
    </source>
</evidence>
<dbReference type="PANTHER" id="PTHR47974">
    <property type="entry name" value="OS07G0415500 PROTEIN"/>
    <property type="match status" value="1"/>
</dbReference>
<evidence type="ECO:0000256" key="18">
    <source>
        <dbReference type="PROSITE-ProRule" id="PRU10141"/>
    </source>
</evidence>
<evidence type="ECO:0000256" key="1">
    <source>
        <dbReference type="ARBA" id="ARBA00004479"/>
    </source>
</evidence>
<feature type="chain" id="PRO_5014744305" description="non-specific serine/threonine protein kinase" evidence="20">
    <location>
        <begin position="22"/>
        <end position="1268"/>
    </location>
</feature>
<dbReference type="FunFam" id="3.30.200.20:FF:000059">
    <property type="entry name" value="S-receptor-like serine/threonine-protein kinase"/>
    <property type="match status" value="2"/>
</dbReference>
<evidence type="ECO:0000259" key="23">
    <source>
        <dbReference type="PROSITE" id="PS50948"/>
    </source>
</evidence>
<keyword evidence="6 19" id="KW-0812">Transmembrane</keyword>
<dbReference type="PROSITE" id="PS50948">
    <property type="entry name" value="PAN"/>
    <property type="match status" value="1"/>
</dbReference>
<evidence type="ECO:0000256" key="16">
    <source>
        <dbReference type="ARBA" id="ARBA00047899"/>
    </source>
</evidence>
<evidence type="ECO:0000259" key="22">
    <source>
        <dbReference type="PROSITE" id="PS50927"/>
    </source>
</evidence>
<evidence type="ECO:0000256" key="17">
    <source>
        <dbReference type="ARBA" id="ARBA00048679"/>
    </source>
</evidence>
<name>A0A2N9GTW2_FAGSY</name>